<evidence type="ECO:0000256" key="1">
    <source>
        <dbReference type="SAM" id="Phobius"/>
    </source>
</evidence>
<protein>
    <submittedName>
        <fullName evidence="3">LPXTG-domain-containing protein cell wall anchor domain</fullName>
    </submittedName>
</protein>
<dbReference type="AlphaFoldDB" id="R3WLQ5"/>
<dbReference type="Proteomes" id="UP000013785">
    <property type="component" value="Unassembled WGS sequence"/>
</dbReference>
<sequence length="115" mass="12572">MKKVISLFLVVIVLGIPISASAAEQVKSEARITFYQPSNKNQTIPMEKVLMKNSQNAGSQLRDSDTSSGSKMFPKTNEEKSFLLVEIGLLILGLVSFIAITKNKLNDKGISNEKA</sequence>
<feature type="chain" id="PRO_5004370147" evidence="2">
    <location>
        <begin position="23"/>
        <end position="115"/>
    </location>
</feature>
<comment type="caution">
    <text evidence="3">The sequence shown here is derived from an EMBL/GenBank/DDBJ whole genome shotgun (WGS) entry which is preliminary data.</text>
</comment>
<evidence type="ECO:0000256" key="2">
    <source>
        <dbReference type="SAM" id="SignalP"/>
    </source>
</evidence>
<dbReference type="PATRIC" id="fig|1158610.3.peg.306"/>
<keyword evidence="4" id="KW-1185">Reference proteome</keyword>
<dbReference type="OrthoDB" id="2197329at2"/>
<name>R3WLQ5_9ENTE</name>
<gene>
    <name evidence="3" type="ORF">UC3_00332</name>
</gene>
<dbReference type="STRING" id="154621.RV11_GL003276"/>
<dbReference type="RefSeq" id="WP_010767007.1">
    <property type="nucleotide sequence ID" value="NZ_ASWE01000004.1"/>
</dbReference>
<accession>R3WLQ5</accession>
<dbReference type="HOGENOM" id="CLU_169538_0_0_9"/>
<keyword evidence="2" id="KW-0732">Signal</keyword>
<organism evidence="3 4">
    <name type="scientific">Enterococcus phoeniculicola ATCC BAA-412</name>
    <dbReference type="NCBI Taxonomy" id="1158610"/>
    <lineage>
        <taxon>Bacteria</taxon>
        <taxon>Bacillati</taxon>
        <taxon>Bacillota</taxon>
        <taxon>Bacilli</taxon>
        <taxon>Lactobacillales</taxon>
        <taxon>Enterococcaceae</taxon>
        <taxon>Enterococcus</taxon>
    </lineage>
</organism>
<dbReference type="EMBL" id="AJAT01000007">
    <property type="protein sequence ID" value="EOL48781.1"/>
    <property type="molecule type" value="Genomic_DNA"/>
</dbReference>
<proteinExistence type="predicted"/>
<feature type="transmembrane region" description="Helical" evidence="1">
    <location>
        <begin position="81"/>
        <end position="100"/>
    </location>
</feature>
<keyword evidence="1" id="KW-0472">Membrane</keyword>
<evidence type="ECO:0000313" key="3">
    <source>
        <dbReference type="EMBL" id="EOL48781.1"/>
    </source>
</evidence>
<keyword evidence="1" id="KW-1133">Transmembrane helix</keyword>
<feature type="signal peptide" evidence="2">
    <location>
        <begin position="1"/>
        <end position="22"/>
    </location>
</feature>
<keyword evidence="1" id="KW-0812">Transmembrane</keyword>
<reference evidence="3 4" key="1">
    <citation type="submission" date="2013-02" db="EMBL/GenBank/DDBJ databases">
        <title>The Genome Sequence of Enterococcus phoeniculicola BAA-412.</title>
        <authorList>
            <consortium name="The Broad Institute Genome Sequencing Platform"/>
            <consortium name="The Broad Institute Genome Sequencing Center for Infectious Disease"/>
            <person name="Earl A.M."/>
            <person name="Gilmore M.S."/>
            <person name="Lebreton F."/>
            <person name="Walker B."/>
            <person name="Young S.K."/>
            <person name="Zeng Q."/>
            <person name="Gargeya S."/>
            <person name="Fitzgerald M."/>
            <person name="Haas B."/>
            <person name="Abouelleil A."/>
            <person name="Alvarado L."/>
            <person name="Arachchi H.M."/>
            <person name="Berlin A.M."/>
            <person name="Chapman S.B."/>
            <person name="Dewar J."/>
            <person name="Goldberg J."/>
            <person name="Griggs A."/>
            <person name="Gujja S."/>
            <person name="Hansen M."/>
            <person name="Howarth C."/>
            <person name="Imamovic A."/>
            <person name="Larimer J."/>
            <person name="McCowan C."/>
            <person name="Murphy C."/>
            <person name="Neiman D."/>
            <person name="Pearson M."/>
            <person name="Priest M."/>
            <person name="Roberts A."/>
            <person name="Saif S."/>
            <person name="Shea T."/>
            <person name="Sisk P."/>
            <person name="Sykes S."/>
            <person name="Wortman J."/>
            <person name="Nusbaum C."/>
            <person name="Birren B."/>
        </authorList>
    </citation>
    <scope>NUCLEOTIDE SEQUENCE [LARGE SCALE GENOMIC DNA]</scope>
    <source>
        <strain evidence="3 4">ATCC BAA-412</strain>
    </source>
</reference>
<dbReference type="eggNOG" id="ENOG502ZJMI">
    <property type="taxonomic scope" value="Bacteria"/>
</dbReference>
<dbReference type="NCBIfam" id="TIGR01167">
    <property type="entry name" value="LPXTG_anchor"/>
    <property type="match status" value="1"/>
</dbReference>
<evidence type="ECO:0000313" key="4">
    <source>
        <dbReference type="Proteomes" id="UP000013785"/>
    </source>
</evidence>